<evidence type="ECO:0000256" key="1">
    <source>
        <dbReference type="ARBA" id="ARBA00022723"/>
    </source>
</evidence>
<feature type="domain" description="MYND-type" evidence="6">
    <location>
        <begin position="153"/>
        <end position="193"/>
    </location>
</feature>
<name>A0A2P6U2A7_CHLSO</name>
<evidence type="ECO:0000256" key="2">
    <source>
        <dbReference type="ARBA" id="ARBA00022771"/>
    </source>
</evidence>
<gene>
    <name evidence="7" type="ORF">C2E21_0845</name>
</gene>
<keyword evidence="1" id="KW-0479">Metal-binding</keyword>
<accession>A0A2P6U2A7</accession>
<keyword evidence="3" id="KW-0862">Zinc</keyword>
<feature type="region of interest" description="Disordered" evidence="5">
    <location>
        <begin position="1"/>
        <end position="38"/>
    </location>
</feature>
<comment type="caution">
    <text evidence="7">The sequence shown here is derived from an EMBL/GenBank/DDBJ whole genome shotgun (WGS) entry which is preliminary data.</text>
</comment>
<dbReference type="GO" id="GO:0008270">
    <property type="term" value="F:zinc ion binding"/>
    <property type="evidence" value="ECO:0007669"/>
    <property type="project" value="UniProtKB-KW"/>
</dbReference>
<feature type="region of interest" description="Disordered" evidence="5">
    <location>
        <begin position="93"/>
        <end position="124"/>
    </location>
</feature>
<dbReference type="InterPro" id="IPR002893">
    <property type="entry name" value="Znf_MYND"/>
</dbReference>
<organism evidence="7 8">
    <name type="scientific">Chlorella sorokiniana</name>
    <name type="common">Freshwater green alga</name>
    <dbReference type="NCBI Taxonomy" id="3076"/>
    <lineage>
        <taxon>Eukaryota</taxon>
        <taxon>Viridiplantae</taxon>
        <taxon>Chlorophyta</taxon>
        <taxon>core chlorophytes</taxon>
        <taxon>Trebouxiophyceae</taxon>
        <taxon>Chlorellales</taxon>
        <taxon>Chlorellaceae</taxon>
        <taxon>Chlorella clade</taxon>
        <taxon>Chlorella</taxon>
    </lineage>
</organism>
<feature type="compositionally biased region" description="Low complexity" evidence="5">
    <location>
        <begin position="95"/>
        <end position="117"/>
    </location>
</feature>
<evidence type="ECO:0000256" key="5">
    <source>
        <dbReference type="SAM" id="MobiDB-lite"/>
    </source>
</evidence>
<feature type="compositionally biased region" description="Gly residues" evidence="5">
    <location>
        <begin position="17"/>
        <end position="33"/>
    </location>
</feature>
<keyword evidence="8" id="KW-1185">Reference proteome</keyword>
<protein>
    <submittedName>
        <fullName evidence="7">MYND finger domain containing</fullName>
    </submittedName>
</protein>
<evidence type="ECO:0000256" key="3">
    <source>
        <dbReference type="ARBA" id="ARBA00022833"/>
    </source>
</evidence>
<dbReference type="AlphaFoldDB" id="A0A2P6U2A7"/>
<evidence type="ECO:0000256" key="4">
    <source>
        <dbReference type="PROSITE-ProRule" id="PRU00134"/>
    </source>
</evidence>
<dbReference type="OrthoDB" id="1917726at2759"/>
<keyword evidence="2 4" id="KW-0863">Zinc-finger</keyword>
<dbReference type="Pfam" id="PF01753">
    <property type="entry name" value="zf-MYND"/>
    <property type="match status" value="1"/>
</dbReference>
<evidence type="ECO:0000313" key="7">
    <source>
        <dbReference type="EMBL" id="PRW60451.1"/>
    </source>
</evidence>
<dbReference type="SUPFAM" id="SSF144232">
    <property type="entry name" value="HIT/MYND zinc finger-like"/>
    <property type="match status" value="1"/>
</dbReference>
<dbReference type="Gene3D" id="6.10.140.2220">
    <property type="match status" value="1"/>
</dbReference>
<evidence type="ECO:0000259" key="6">
    <source>
        <dbReference type="PROSITE" id="PS50865"/>
    </source>
</evidence>
<sequence>MAETQAAKDTQQERTLHGGGQPGGGEDPSGGSSGNPRLLDAMPAFLMDYFGSKHAALDGVVPLHWQDGREEVQELVEEAIKLTNKALGIDESEEAGAAADSDAAGPSGSGDGASSSSSGGGGVASTVVQQMRSQGMEAVQAADLEEYTTVCNNAECGKRPEDGQKFPQCGHCKAAYCSRECQVADWRRHKLVCQPEKLRSHVPEEREALLAIKRASVAQLAEGLMGPLALAATAWRERLGRGIVVVFMSNLAYLASAGAKDKCQLYAFHFSERDYPSRVAQIPGLQEQMKSMGGKQVFKRFGDSHVTVIFMDQQFVVSMGLPLLPTADTCRQVLKAASTEVRHMDVLCWDTVSEEVVLLDFHSMLTVITQHDPQQA</sequence>
<dbReference type="PROSITE" id="PS50865">
    <property type="entry name" value="ZF_MYND_2"/>
    <property type="match status" value="1"/>
</dbReference>
<evidence type="ECO:0000313" key="8">
    <source>
        <dbReference type="Proteomes" id="UP000239899"/>
    </source>
</evidence>
<dbReference type="EMBL" id="LHPG02000002">
    <property type="protein sequence ID" value="PRW60451.1"/>
    <property type="molecule type" value="Genomic_DNA"/>
</dbReference>
<dbReference type="Proteomes" id="UP000239899">
    <property type="component" value="Unassembled WGS sequence"/>
</dbReference>
<proteinExistence type="predicted"/>
<reference evidence="7 8" key="1">
    <citation type="journal article" date="2018" name="Plant J.">
        <title>Genome sequences of Chlorella sorokiniana UTEX 1602 and Micractinium conductrix SAG 241.80: implications to maltose excretion by a green alga.</title>
        <authorList>
            <person name="Arriola M.B."/>
            <person name="Velmurugan N."/>
            <person name="Zhang Y."/>
            <person name="Plunkett M.H."/>
            <person name="Hondzo H."/>
            <person name="Barney B.M."/>
        </authorList>
    </citation>
    <scope>NUCLEOTIDE SEQUENCE [LARGE SCALE GENOMIC DNA]</scope>
    <source>
        <strain evidence="8">UTEX 1602</strain>
    </source>
</reference>